<gene>
    <name evidence="1" type="ORF">FC756_16650</name>
</gene>
<organism evidence="1 2">
    <name type="scientific">Lysinibacillus mangiferihumi</name>
    <dbReference type="NCBI Taxonomy" id="1130819"/>
    <lineage>
        <taxon>Bacteria</taxon>
        <taxon>Bacillati</taxon>
        <taxon>Bacillota</taxon>
        <taxon>Bacilli</taxon>
        <taxon>Bacillales</taxon>
        <taxon>Bacillaceae</taxon>
        <taxon>Lysinibacillus</taxon>
    </lineage>
</organism>
<evidence type="ECO:0000313" key="2">
    <source>
        <dbReference type="Proteomes" id="UP000308744"/>
    </source>
</evidence>
<dbReference type="EMBL" id="SZPU01000064">
    <property type="protein sequence ID" value="TKI65423.1"/>
    <property type="molecule type" value="Genomic_DNA"/>
</dbReference>
<accession>A0A4V5TL84</accession>
<keyword evidence="2" id="KW-1185">Reference proteome</keyword>
<protein>
    <submittedName>
        <fullName evidence="1">Uncharacterized protein</fullName>
    </submittedName>
</protein>
<comment type="caution">
    <text evidence="1">The sequence shown here is derived from an EMBL/GenBank/DDBJ whole genome shotgun (WGS) entry which is preliminary data.</text>
</comment>
<evidence type="ECO:0000313" key="1">
    <source>
        <dbReference type="EMBL" id="TKI65423.1"/>
    </source>
</evidence>
<dbReference type="Proteomes" id="UP000308744">
    <property type="component" value="Unassembled WGS sequence"/>
</dbReference>
<reference evidence="1 2" key="1">
    <citation type="submission" date="2019-04" db="EMBL/GenBank/DDBJ databases">
        <title>Lysinibacillus genome sequencing.</title>
        <authorList>
            <person name="Dunlap C."/>
        </authorList>
    </citation>
    <scope>NUCLEOTIDE SEQUENCE [LARGE SCALE GENOMIC DNA]</scope>
    <source>
        <strain evidence="1 2">CCTCC AB 2010389</strain>
    </source>
</reference>
<sequence length="14" mass="1564">MCQAFNLIQLPKAS</sequence>
<name>A0A4V5TL84_9BACI</name>
<proteinExistence type="predicted"/>